<sequence length="167" mass="18127">MPSTSEMPAGAAAGKPAGARARGWAALFYAAQFFFGGWFLFHGLNHWLQFFVQPSGSGQGMRDLISVLIDSGMFDVVKAIEVAAGVLLLVNRFVPLAIAVSFPITIVISFMNFTMGDNFGIVTGIISILLNITMAVGYLDRYLPMLVYDAEDPGIEGLQRLFREGLK</sequence>
<accession>A0A7W6BSJ6</accession>
<reference evidence="2 3" key="1">
    <citation type="submission" date="2020-08" db="EMBL/GenBank/DDBJ databases">
        <title>Genomic Encyclopedia of Type Strains, Phase IV (KMG-IV): sequencing the most valuable type-strain genomes for metagenomic binning, comparative biology and taxonomic classification.</title>
        <authorList>
            <person name="Goeker M."/>
        </authorList>
    </citation>
    <scope>NUCLEOTIDE SEQUENCE [LARGE SCALE GENOMIC DNA]</scope>
    <source>
        <strain evidence="2 3">DSM 26189</strain>
    </source>
</reference>
<dbReference type="AlphaFoldDB" id="A0A7W6BSJ6"/>
<name>A0A7W6BSJ6_9SPHN</name>
<dbReference type="EMBL" id="JACIDT010000009">
    <property type="protein sequence ID" value="MBB3927054.1"/>
    <property type="molecule type" value="Genomic_DNA"/>
</dbReference>
<keyword evidence="1" id="KW-1133">Transmembrane helix</keyword>
<evidence type="ECO:0000313" key="2">
    <source>
        <dbReference type="EMBL" id="MBB3927054.1"/>
    </source>
</evidence>
<evidence type="ECO:0000256" key="1">
    <source>
        <dbReference type="SAM" id="Phobius"/>
    </source>
</evidence>
<keyword evidence="1" id="KW-0812">Transmembrane</keyword>
<proteinExistence type="predicted"/>
<gene>
    <name evidence="2" type="ORF">GGR43_002777</name>
</gene>
<protein>
    <submittedName>
        <fullName evidence="2">Putative membrane protein YphA (DoxX/SURF4 family)</fullName>
    </submittedName>
</protein>
<feature type="transmembrane region" description="Helical" evidence="1">
    <location>
        <begin position="96"/>
        <end position="113"/>
    </location>
</feature>
<dbReference type="RefSeq" id="WP_223177451.1">
    <property type="nucleotide sequence ID" value="NZ_BSPS01000023.1"/>
</dbReference>
<keyword evidence="1" id="KW-0472">Membrane</keyword>
<feature type="transmembrane region" description="Helical" evidence="1">
    <location>
        <begin position="119"/>
        <end position="139"/>
    </location>
</feature>
<feature type="transmembrane region" description="Helical" evidence="1">
    <location>
        <begin position="24"/>
        <end position="44"/>
    </location>
</feature>
<evidence type="ECO:0000313" key="3">
    <source>
        <dbReference type="Proteomes" id="UP000571950"/>
    </source>
</evidence>
<keyword evidence="3" id="KW-1185">Reference proteome</keyword>
<comment type="caution">
    <text evidence="2">The sequence shown here is derived from an EMBL/GenBank/DDBJ whole genome shotgun (WGS) entry which is preliminary data.</text>
</comment>
<dbReference type="Proteomes" id="UP000571950">
    <property type="component" value="Unassembled WGS sequence"/>
</dbReference>
<organism evidence="2 3">
    <name type="scientific">Sphingobium jiangsuense</name>
    <dbReference type="NCBI Taxonomy" id="870476"/>
    <lineage>
        <taxon>Bacteria</taxon>
        <taxon>Pseudomonadati</taxon>
        <taxon>Pseudomonadota</taxon>
        <taxon>Alphaproteobacteria</taxon>
        <taxon>Sphingomonadales</taxon>
        <taxon>Sphingomonadaceae</taxon>
        <taxon>Sphingobium</taxon>
    </lineage>
</organism>